<proteinExistence type="predicted"/>
<feature type="signal peptide" evidence="1">
    <location>
        <begin position="1"/>
        <end position="32"/>
    </location>
</feature>
<evidence type="ECO:0000313" key="2">
    <source>
        <dbReference type="EMBL" id="SNT02782.1"/>
    </source>
</evidence>
<gene>
    <name evidence="2" type="ORF">SAMN06295955_109156</name>
</gene>
<name>A0A239JAY9_9SPHN</name>
<dbReference type="AlphaFoldDB" id="A0A239JAY9"/>
<dbReference type="RefSeq" id="WP_089216462.1">
    <property type="nucleotide sequence ID" value="NZ_FZPA01000009.1"/>
</dbReference>
<sequence>MSHYLKNRHRFLDWRFLACVAALSFPSVDANAKVSAPQTIWAKAGVSREQFGAEALECGLQGLALKIDNSEEVKTLARASEQLDALDTSARAALIQDNAPNAAARNAAEQQTVIAATRPDEQYARIKEKMFKVVRKCMLDHGYTKIVLTEDQRNEYSEIKGGAEARRSFIYELASNPHLLEAQREAAPR</sequence>
<keyword evidence="3" id="KW-1185">Reference proteome</keyword>
<protein>
    <submittedName>
        <fullName evidence="2">Uncharacterized protein</fullName>
    </submittedName>
</protein>
<dbReference type="Proteomes" id="UP000198339">
    <property type="component" value="Unassembled WGS sequence"/>
</dbReference>
<organism evidence="2 3">
    <name type="scientific">Sphingopyxis indica</name>
    <dbReference type="NCBI Taxonomy" id="436663"/>
    <lineage>
        <taxon>Bacteria</taxon>
        <taxon>Pseudomonadati</taxon>
        <taxon>Pseudomonadota</taxon>
        <taxon>Alphaproteobacteria</taxon>
        <taxon>Sphingomonadales</taxon>
        <taxon>Sphingomonadaceae</taxon>
        <taxon>Sphingopyxis</taxon>
    </lineage>
</organism>
<accession>A0A239JAY9</accession>
<dbReference type="OrthoDB" id="7433236at2"/>
<reference evidence="2 3" key="1">
    <citation type="submission" date="2017-06" db="EMBL/GenBank/DDBJ databases">
        <authorList>
            <person name="Kim H.J."/>
            <person name="Triplett B.A."/>
        </authorList>
    </citation>
    <scope>NUCLEOTIDE SEQUENCE [LARGE SCALE GENOMIC DNA]</scope>
    <source>
        <strain evidence="2 3">DS15</strain>
    </source>
</reference>
<evidence type="ECO:0000256" key="1">
    <source>
        <dbReference type="SAM" id="SignalP"/>
    </source>
</evidence>
<keyword evidence="1" id="KW-0732">Signal</keyword>
<feature type="chain" id="PRO_5012082694" evidence="1">
    <location>
        <begin position="33"/>
        <end position="189"/>
    </location>
</feature>
<dbReference type="EMBL" id="FZPA01000009">
    <property type="protein sequence ID" value="SNT02782.1"/>
    <property type="molecule type" value="Genomic_DNA"/>
</dbReference>
<evidence type="ECO:0000313" key="3">
    <source>
        <dbReference type="Proteomes" id="UP000198339"/>
    </source>
</evidence>